<keyword evidence="2" id="KW-1185">Reference proteome</keyword>
<evidence type="ECO:0000313" key="1">
    <source>
        <dbReference type="EMBL" id="KAK4494795.1"/>
    </source>
</evidence>
<evidence type="ECO:0000313" key="2">
    <source>
        <dbReference type="Proteomes" id="UP001305779"/>
    </source>
</evidence>
<name>A0ABR0E065_ZASCE</name>
<comment type="caution">
    <text evidence="1">The sequence shown here is derived from an EMBL/GenBank/DDBJ whole genome shotgun (WGS) entry which is preliminary data.</text>
</comment>
<dbReference type="Proteomes" id="UP001305779">
    <property type="component" value="Unassembled WGS sequence"/>
</dbReference>
<gene>
    <name evidence="1" type="ORF">PRZ48_014151</name>
</gene>
<accession>A0ABR0E065</accession>
<sequence>MEDFNARMHNLPVEIFDTIRDLALSDKLEAPTDTYICINRNYRPPLALHITSAVRKNFAYAYYTRNTFTYAEDLIGLFVKFLKSLPPFHRRCIRKIRVVRFGELWAALDGYAERAALATLKKLKRAYGSGKEIMHESDTVLSTVITNRRVEGPQLEKMQRSNFQGRFLAGRDG</sequence>
<dbReference type="EMBL" id="JAXOVC010000013">
    <property type="protein sequence ID" value="KAK4494795.1"/>
    <property type="molecule type" value="Genomic_DNA"/>
</dbReference>
<reference evidence="1 2" key="1">
    <citation type="journal article" date="2023" name="G3 (Bethesda)">
        <title>A chromosome-level genome assembly of Zasmidium syzygii isolated from banana leaves.</title>
        <authorList>
            <person name="van Westerhoven A.C."/>
            <person name="Mehrabi R."/>
            <person name="Talebi R."/>
            <person name="Steentjes M.B.F."/>
            <person name="Corcolon B."/>
            <person name="Chong P.A."/>
            <person name="Kema G.H.J."/>
            <person name="Seidl M.F."/>
        </authorList>
    </citation>
    <scope>NUCLEOTIDE SEQUENCE [LARGE SCALE GENOMIC DNA]</scope>
    <source>
        <strain evidence="1 2">P124</strain>
    </source>
</reference>
<organism evidence="1 2">
    <name type="scientific">Zasmidium cellare</name>
    <name type="common">Wine cellar mold</name>
    <name type="synonym">Racodium cellare</name>
    <dbReference type="NCBI Taxonomy" id="395010"/>
    <lineage>
        <taxon>Eukaryota</taxon>
        <taxon>Fungi</taxon>
        <taxon>Dikarya</taxon>
        <taxon>Ascomycota</taxon>
        <taxon>Pezizomycotina</taxon>
        <taxon>Dothideomycetes</taxon>
        <taxon>Dothideomycetidae</taxon>
        <taxon>Mycosphaerellales</taxon>
        <taxon>Mycosphaerellaceae</taxon>
        <taxon>Zasmidium</taxon>
    </lineage>
</organism>
<protein>
    <submittedName>
        <fullName evidence="1">Uncharacterized protein</fullName>
    </submittedName>
</protein>
<proteinExistence type="predicted"/>